<sequence length="425" mass="49921">MGGDFNCPLNPAYDKKGGNLNQRKSVVECIDCLQNELDLVDIWRIENPNTKSYTWSQNSPKIFCRLDYWLISNNLNDLVKSTGIIPAIRTDHDAITLDIEELETELKGSGYWKMNCSLLIDEEYVNSVTEMIPIWTAEGRKVLSDDRSTWDWIKYNIKHHAILHSKKKAKERDVEEKTLQKELNKAKEASLNFIERLDSIKRLIIGLSIFDKVTIIKSFLIPKFVYVCSLPPTPNEMVKQLNQLLFKFLLKGTDKVTRLSTINDYGEGGLKMIDSESMVKALRLAWLKRIFNSNDGTWKRYLQHQLKTFGGLFFLNCNYDVNDYTITSQFYRELLLWWSQFRETFATDLNWTNIIWNNKEIRIDKKPIYYKKYFDSGITQIHDLRLDLNINDSFSYVSNKIRKISFLQWAGLRHSIPDFLKDDRD</sequence>
<dbReference type="EMBL" id="CALNXJ010000019">
    <property type="protein sequence ID" value="CAH3122533.1"/>
    <property type="molecule type" value="Genomic_DNA"/>
</dbReference>
<reference evidence="1 2" key="1">
    <citation type="submission" date="2022-05" db="EMBL/GenBank/DDBJ databases">
        <authorList>
            <consortium name="Genoscope - CEA"/>
            <person name="William W."/>
        </authorList>
    </citation>
    <scope>NUCLEOTIDE SEQUENCE [LARGE SCALE GENOMIC DNA]</scope>
</reference>
<keyword evidence="2" id="KW-1185">Reference proteome</keyword>
<proteinExistence type="predicted"/>
<dbReference type="AlphaFoldDB" id="A0AAU9WQN0"/>
<evidence type="ECO:0000313" key="1">
    <source>
        <dbReference type="EMBL" id="CAH3122533.1"/>
    </source>
</evidence>
<dbReference type="SUPFAM" id="SSF56219">
    <property type="entry name" value="DNase I-like"/>
    <property type="match status" value="1"/>
</dbReference>
<evidence type="ECO:0000313" key="2">
    <source>
        <dbReference type="Proteomes" id="UP001159428"/>
    </source>
</evidence>
<accession>A0AAU9WQN0</accession>
<protein>
    <recommendedName>
        <fullName evidence="3">Endonuclease/exonuclease/phosphatase domain-containing protein</fullName>
    </recommendedName>
</protein>
<gene>
    <name evidence="1" type="ORF">PMEA_00009671</name>
</gene>
<dbReference type="Proteomes" id="UP001159428">
    <property type="component" value="Unassembled WGS sequence"/>
</dbReference>
<name>A0AAU9WQN0_9CNID</name>
<dbReference type="Gene3D" id="3.60.10.10">
    <property type="entry name" value="Endonuclease/exonuclease/phosphatase"/>
    <property type="match status" value="1"/>
</dbReference>
<dbReference type="InterPro" id="IPR036691">
    <property type="entry name" value="Endo/exonu/phosph_ase_sf"/>
</dbReference>
<comment type="caution">
    <text evidence="1">The sequence shown here is derived from an EMBL/GenBank/DDBJ whole genome shotgun (WGS) entry which is preliminary data.</text>
</comment>
<organism evidence="1 2">
    <name type="scientific">Pocillopora meandrina</name>
    <dbReference type="NCBI Taxonomy" id="46732"/>
    <lineage>
        <taxon>Eukaryota</taxon>
        <taxon>Metazoa</taxon>
        <taxon>Cnidaria</taxon>
        <taxon>Anthozoa</taxon>
        <taxon>Hexacorallia</taxon>
        <taxon>Scleractinia</taxon>
        <taxon>Astrocoeniina</taxon>
        <taxon>Pocilloporidae</taxon>
        <taxon>Pocillopora</taxon>
    </lineage>
</organism>
<evidence type="ECO:0008006" key="3">
    <source>
        <dbReference type="Google" id="ProtNLM"/>
    </source>
</evidence>